<dbReference type="InterPro" id="IPR007110">
    <property type="entry name" value="Ig-like_dom"/>
</dbReference>
<dbReference type="SMART" id="SM00409">
    <property type="entry name" value="IG"/>
    <property type="match status" value="1"/>
</dbReference>
<evidence type="ECO:0000259" key="1">
    <source>
        <dbReference type="PROSITE" id="PS50041"/>
    </source>
</evidence>
<keyword evidence="4" id="KW-1185">Reference proteome</keyword>
<dbReference type="SUPFAM" id="SSF56436">
    <property type="entry name" value="C-type lectin-like"/>
    <property type="match status" value="1"/>
</dbReference>
<evidence type="ECO:0000313" key="3">
    <source>
        <dbReference type="EMBL" id="VDI53187.1"/>
    </source>
</evidence>
<feature type="domain" description="C-type lectin" evidence="1">
    <location>
        <begin position="46"/>
        <end position="177"/>
    </location>
</feature>
<organism evidence="3 4">
    <name type="scientific">Mytilus galloprovincialis</name>
    <name type="common">Mediterranean mussel</name>
    <dbReference type="NCBI Taxonomy" id="29158"/>
    <lineage>
        <taxon>Eukaryota</taxon>
        <taxon>Metazoa</taxon>
        <taxon>Spiralia</taxon>
        <taxon>Lophotrochozoa</taxon>
        <taxon>Mollusca</taxon>
        <taxon>Bivalvia</taxon>
        <taxon>Autobranchia</taxon>
        <taxon>Pteriomorphia</taxon>
        <taxon>Mytilida</taxon>
        <taxon>Mytiloidea</taxon>
        <taxon>Mytilidae</taxon>
        <taxon>Mytilinae</taxon>
        <taxon>Mytilus</taxon>
    </lineage>
</organism>
<dbReference type="SMART" id="SM00034">
    <property type="entry name" value="CLECT"/>
    <property type="match status" value="1"/>
</dbReference>
<dbReference type="SUPFAM" id="SSF48726">
    <property type="entry name" value="Immunoglobulin"/>
    <property type="match status" value="1"/>
</dbReference>
<dbReference type="OrthoDB" id="6150053at2759"/>
<dbReference type="Gene3D" id="3.10.100.10">
    <property type="entry name" value="Mannose-Binding Protein A, subunit A"/>
    <property type="match status" value="1"/>
</dbReference>
<feature type="domain" description="Ig-like" evidence="2">
    <location>
        <begin position="183"/>
        <end position="292"/>
    </location>
</feature>
<dbReference type="InterPro" id="IPR003599">
    <property type="entry name" value="Ig_sub"/>
</dbReference>
<dbReference type="PROSITE" id="PS50041">
    <property type="entry name" value="C_TYPE_LECTIN_2"/>
    <property type="match status" value="1"/>
</dbReference>
<dbReference type="InterPro" id="IPR016187">
    <property type="entry name" value="CTDL_fold"/>
</dbReference>
<dbReference type="InterPro" id="IPR016186">
    <property type="entry name" value="C-type_lectin-like/link_sf"/>
</dbReference>
<dbReference type="InterPro" id="IPR001304">
    <property type="entry name" value="C-type_lectin-like"/>
</dbReference>
<evidence type="ECO:0000313" key="4">
    <source>
        <dbReference type="Proteomes" id="UP000596742"/>
    </source>
</evidence>
<evidence type="ECO:0000259" key="2">
    <source>
        <dbReference type="PROSITE" id="PS50835"/>
    </source>
</evidence>
<dbReference type="CDD" id="cd00037">
    <property type="entry name" value="CLECT"/>
    <property type="match status" value="1"/>
</dbReference>
<proteinExistence type="predicted"/>
<gene>
    <name evidence="3" type="ORF">MGAL_10B045461</name>
</gene>
<accession>A0A8B6FQV6</accession>
<reference evidence="3" key="1">
    <citation type="submission" date="2018-11" db="EMBL/GenBank/DDBJ databases">
        <authorList>
            <person name="Alioto T."/>
            <person name="Alioto T."/>
        </authorList>
    </citation>
    <scope>NUCLEOTIDE SEQUENCE</scope>
</reference>
<dbReference type="PANTHER" id="PTHR22803">
    <property type="entry name" value="MANNOSE, PHOSPHOLIPASE, LECTIN RECEPTOR RELATED"/>
    <property type="match status" value="1"/>
</dbReference>
<dbReference type="InterPro" id="IPR036179">
    <property type="entry name" value="Ig-like_dom_sf"/>
</dbReference>
<dbReference type="Pfam" id="PF00059">
    <property type="entry name" value="Lectin_C"/>
    <property type="match status" value="1"/>
</dbReference>
<sequence>MSFPYFSDIGDDNPYGFGNLRIRREEGNGIFSPYCIYDGNPLVPVCYRLFEEKLNWTEAKDVCDTIYGGTHYLVTIEDIEEQVSVQQAVGRLIYSTRFNDTERVWIGFKRNNSNRGVFDWVDGTYVNFTFWYQSNDSLVPSEPSTQNEECVNIFIEADKFGYWNDELCEKEHFFVCEGPAVPPNVTIPQSSYSVLIGNSVTLICNVTSDFGWFGVYWQRATEYDFDTSVLTSEPLVITIDYEMISILSYKYSGSNSSSPSLTIFNADKQDEGAYICFAVDEIGTGNSSVTLLTVKETPSALCGALFKCPDHCSDILDSGVSLWQTRTASESMEKK</sequence>
<dbReference type="PROSITE" id="PS50835">
    <property type="entry name" value="IG_LIKE"/>
    <property type="match status" value="1"/>
</dbReference>
<dbReference type="Gene3D" id="2.60.40.10">
    <property type="entry name" value="Immunoglobulins"/>
    <property type="match status" value="1"/>
</dbReference>
<dbReference type="Pfam" id="PF13927">
    <property type="entry name" value="Ig_3"/>
    <property type="match status" value="1"/>
</dbReference>
<name>A0A8B6FQV6_MYTGA</name>
<protein>
    <recommendedName>
        <fullName evidence="5">C-type lectin domain-containing protein</fullName>
    </recommendedName>
</protein>
<dbReference type="InterPro" id="IPR050111">
    <property type="entry name" value="C-type_lectin/snaclec_domain"/>
</dbReference>
<dbReference type="InterPro" id="IPR013783">
    <property type="entry name" value="Ig-like_fold"/>
</dbReference>
<dbReference type="EMBL" id="UYJE01007277">
    <property type="protein sequence ID" value="VDI53187.1"/>
    <property type="molecule type" value="Genomic_DNA"/>
</dbReference>
<dbReference type="Proteomes" id="UP000596742">
    <property type="component" value="Unassembled WGS sequence"/>
</dbReference>
<dbReference type="AlphaFoldDB" id="A0A8B6FQV6"/>
<comment type="caution">
    <text evidence="3">The sequence shown here is derived from an EMBL/GenBank/DDBJ whole genome shotgun (WGS) entry which is preliminary data.</text>
</comment>
<evidence type="ECO:0008006" key="5">
    <source>
        <dbReference type="Google" id="ProtNLM"/>
    </source>
</evidence>